<evidence type="ECO:0000256" key="2">
    <source>
        <dbReference type="ARBA" id="ARBA00007362"/>
    </source>
</evidence>
<feature type="transmembrane region" description="Helical" evidence="6">
    <location>
        <begin position="82"/>
        <end position="102"/>
    </location>
</feature>
<dbReference type="GO" id="GO:0016020">
    <property type="term" value="C:membrane"/>
    <property type="evidence" value="ECO:0007669"/>
    <property type="project" value="UniProtKB-SubCell"/>
</dbReference>
<dbReference type="SUPFAM" id="SSF103481">
    <property type="entry name" value="Multidrug resistance efflux transporter EmrE"/>
    <property type="match status" value="2"/>
</dbReference>
<dbReference type="AlphaFoldDB" id="A0A1M5DYJ2"/>
<dbReference type="Pfam" id="PF00892">
    <property type="entry name" value="EamA"/>
    <property type="match status" value="2"/>
</dbReference>
<dbReference type="EMBL" id="FQVC01000012">
    <property type="protein sequence ID" value="SHF72039.1"/>
    <property type="molecule type" value="Genomic_DNA"/>
</dbReference>
<keyword evidence="5 6" id="KW-0472">Membrane</keyword>
<reference evidence="8 9" key="1">
    <citation type="submission" date="2016-11" db="EMBL/GenBank/DDBJ databases">
        <authorList>
            <person name="Jaros S."/>
            <person name="Januszkiewicz K."/>
            <person name="Wedrychowicz H."/>
        </authorList>
    </citation>
    <scope>NUCLEOTIDE SEQUENCE [LARGE SCALE GENOMIC DNA]</scope>
    <source>
        <strain evidence="8 9">DSM 17137</strain>
    </source>
</reference>
<dbReference type="RefSeq" id="WP_244468826.1">
    <property type="nucleotide sequence ID" value="NZ_FQVC01000012.1"/>
</dbReference>
<feature type="transmembrane region" description="Helical" evidence="6">
    <location>
        <begin position="194"/>
        <end position="214"/>
    </location>
</feature>
<evidence type="ECO:0000256" key="3">
    <source>
        <dbReference type="ARBA" id="ARBA00022692"/>
    </source>
</evidence>
<gene>
    <name evidence="8" type="ORF">SAMN02745223_03387</name>
</gene>
<dbReference type="InterPro" id="IPR050638">
    <property type="entry name" value="AA-Vitamin_Transporters"/>
</dbReference>
<feature type="transmembrane region" description="Helical" evidence="6">
    <location>
        <begin position="49"/>
        <end position="70"/>
    </location>
</feature>
<evidence type="ECO:0000259" key="7">
    <source>
        <dbReference type="Pfam" id="PF00892"/>
    </source>
</evidence>
<evidence type="ECO:0000313" key="8">
    <source>
        <dbReference type="EMBL" id="SHF72039.1"/>
    </source>
</evidence>
<evidence type="ECO:0000256" key="1">
    <source>
        <dbReference type="ARBA" id="ARBA00004141"/>
    </source>
</evidence>
<organism evidence="8 9">
    <name type="scientific">Devosia limi DSM 17137</name>
    <dbReference type="NCBI Taxonomy" id="1121477"/>
    <lineage>
        <taxon>Bacteria</taxon>
        <taxon>Pseudomonadati</taxon>
        <taxon>Pseudomonadota</taxon>
        <taxon>Alphaproteobacteria</taxon>
        <taxon>Hyphomicrobiales</taxon>
        <taxon>Devosiaceae</taxon>
        <taxon>Devosia</taxon>
    </lineage>
</organism>
<evidence type="ECO:0000256" key="5">
    <source>
        <dbReference type="ARBA" id="ARBA00023136"/>
    </source>
</evidence>
<evidence type="ECO:0000256" key="4">
    <source>
        <dbReference type="ARBA" id="ARBA00022989"/>
    </source>
</evidence>
<feature type="domain" description="EamA" evidence="7">
    <location>
        <begin position="167"/>
        <end position="302"/>
    </location>
</feature>
<comment type="subcellular location">
    <subcellularLocation>
        <location evidence="1">Membrane</location>
        <topology evidence="1">Multi-pass membrane protein</topology>
    </subcellularLocation>
</comment>
<dbReference type="InterPro" id="IPR000620">
    <property type="entry name" value="EamA_dom"/>
</dbReference>
<feature type="transmembrane region" description="Helical" evidence="6">
    <location>
        <begin position="261"/>
        <end position="279"/>
    </location>
</feature>
<proteinExistence type="inferred from homology"/>
<protein>
    <submittedName>
        <fullName evidence="8">EamA-like transporter family protein</fullName>
    </submittedName>
</protein>
<comment type="similarity">
    <text evidence="2">Belongs to the EamA transporter family.</text>
</comment>
<dbReference type="PANTHER" id="PTHR32322:SF2">
    <property type="entry name" value="EAMA DOMAIN-CONTAINING PROTEIN"/>
    <property type="match status" value="1"/>
</dbReference>
<feature type="transmembrane region" description="Helical" evidence="6">
    <location>
        <begin position="229"/>
        <end position="249"/>
    </location>
</feature>
<keyword evidence="3 6" id="KW-0812">Transmembrane</keyword>
<name>A0A1M5DYJ2_9HYPH</name>
<keyword evidence="4 6" id="KW-1133">Transmembrane helix</keyword>
<sequence length="316" mass="33805">MNQIVTPSTGLRHPRTQRLLAHLAMLGFAAMIAGSFTAGALVVDEIGPIALNAIRFLLGAMLMGLMAFAVARQPMRLPPAPWRFGVLGLLMAIYFCSMFIALQFTAPVATSAVFTLIPLMAAGLGLLILGQRTGPIGLLSLLFAGLGSVWVIFRGDLDALRAFDIGKGEVIYFAGCVCYAIYTPLLRKFSRGEPAVLASFFTLSATTLWIAAYGFPEILATDWTALPPLVWWVIAYLAVFPTAMSFFFVQFASLHLPAAKVIAYGYLTPIFVILLEGLFGHGWVSLPVVAGALVTVLGLVVLALAPERAARPSPAT</sequence>
<feature type="transmembrane region" description="Helical" evidence="6">
    <location>
        <begin position="136"/>
        <end position="153"/>
    </location>
</feature>
<dbReference type="PANTHER" id="PTHR32322">
    <property type="entry name" value="INNER MEMBRANE TRANSPORTER"/>
    <property type="match status" value="1"/>
</dbReference>
<dbReference type="InterPro" id="IPR037185">
    <property type="entry name" value="EmrE-like"/>
</dbReference>
<feature type="transmembrane region" description="Helical" evidence="6">
    <location>
        <begin position="20"/>
        <end position="43"/>
    </location>
</feature>
<dbReference type="Proteomes" id="UP000184533">
    <property type="component" value="Unassembled WGS sequence"/>
</dbReference>
<evidence type="ECO:0000313" key="9">
    <source>
        <dbReference type="Proteomes" id="UP000184533"/>
    </source>
</evidence>
<feature type="transmembrane region" description="Helical" evidence="6">
    <location>
        <begin position="165"/>
        <end position="182"/>
    </location>
</feature>
<feature type="transmembrane region" description="Helical" evidence="6">
    <location>
        <begin position="108"/>
        <end position="129"/>
    </location>
</feature>
<feature type="domain" description="EamA" evidence="7">
    <location>
        <begin position="21"/>
        <end position="152"/>
    </location>
</feature>
<evidence type="ECO:0000256" key="6">
    <source>
        <dbReference type="SAM" id="Phobius"/>
    </source>
</evidence>
<feature type="transmembrane region" description="Helical" evidence="6">
    <location>
        <begin position="285"/>
        <end position="305"/>
    </location>
</feature>
<accession>A0A1M5DYJ2</accession>